<protein>
    <submittedName>
        <fullName evidence="1">Uncharacterized protein</fullName>
    </submittedName>
</protein>
<accession>A0A117NIJ3</accession>
<comment type="caution">
    <text evidence="1">The sequence shown here is derived from an EMBL/GenBank/DDBJ whole genome shotgun (WGS) entry which is preliminary data.</text>
</comment>
<dbReference type="AlphaFoldDB" id="A0A117NIJ3"/>
<geneLocation type="mitochondrion" evidence="1"/>
<organism evidence="1">
    <name type="scientific">Picea glauca</name>
    <name type="common">White spruce</name>
    <name type="synonym">Pinus glauca</name>
    <dbReference type="NCBI Taxonomy" id="3330"/>
    <lineage>
        <taxon>Eukaryota</taxon>
        <taxon>Viridiplantae</taxon>
        <taxon>Streptophyta</taxon>
        <taxon>Embryophyta</taxon>
        <taxon>Tracheophyta</taxon>
        <taxon>Spermatophyta</taxon>
        <taxon>Pinopsida</taxon>
        <taxon>Pinidae</taxon>
        <taxon>Conifers I</taxon>
        <taxon>Pinales</taxon>
        <taxon>Pinaceae</taxon>
        <taxon>Picea</taxon>
    </lineage>
</organism>
<evidence type="ECO:0000313" key="1">
    <source>
        <dbReference type="EMBL" id="KUM50018.1"/>
    </source>
</evidence>
<sequence length="80" mass="9096">MEMDLRKDSRVMSYWYTNAWVKPSTWLKPKSSLFRLGRGIASIFWREIGGIQWGADNLRLGCFDVGGPDLECLVDPISAS</sequence>
<reference evidence="1" key="1">
    <citation type="journal article" date="2015" name="Genome Biol. Evol.">
        <title>Organellar Genomes of White Spruce (Picea glauca): Assembly and Annotation.</title>
        <authorList>
            <person name="Jackman S.D."/>
            <person name="Warren R.L."/>
            <person name="Gibb E.A."/>
            <person name="Vandervalk B.P."/>
            <person name="Mohamadi H."/>
            <person name="Chu J."/>
            <person name="Raymond A."/>
            <person name="Pleasance S."/>
            <person name="Coope R."/>
            <person name="Wildung M.R."/>
            <person name="Ritland C.E."/>
            <person name="Bousquet J."/>
            <person name="Jones S.J."/>
            <person name="Bohlmann J."/>
            <person name="Birol I."/>
        </authorList>
    </citation>
    <scope>NUCLEOTIDE SEQUENCE [LARGE SCALE GENOMIC DNA]</scope>
    <source>
        <tissue evidence="1">Flushing bud</tissue>
    </source>
</reference>
<keyword evidence="1" id="KW-0496">Mitochondrion</keyword>
<gene>
    <name evidence="1" type="ORF">ABT39_MTgene3246</name>
</gene>
<dbReference type="EMBL" id="LKAM01000002">
    <property type="protein sequence ID" value="KUM50018.1"/>
    <property type="molecule type" value="Genomic_DNA"/>
</dbReference>
<name>A0A117NIJ3_PICGL</name>
<proteinExistence type="predicted"/>